<gene>
    <name evidence="1" type="ORF">RF11_01693</name>
</gene>
<name>A0A0C2NER9_THEKT</name>
<reference evidence="1 2" key="1">
    <citation type="journal article" date="2014" name="Genome Biol. Evol.">
        <title>The genome of the myxosporean Thelohanellus kitauei shows adaptations to nutrient acquisition within its fish host.</title>
        <authorList>
            <person name="Yang Y."/>
            <person name="Xiong J."/>
            <person name="Zhou Z."/>
            <person name="Huo F."/>
            <person name="Miao W."/>
            <person name="Ran C."/>
            <person name="Liu Y."/>
            <person name="Zhang J."/>
            <person name="Feng J."/>
            <person name="Wang M."/>
            <person name="Wang M."/>
            <person name="Wang L."/>
            <person name="Yao B."/>
        </authorList>
    </citation>
    <scope>NUCLEOTIDE SEQUENCE [LARGE SCALE GENOMIC DNA]</scope>
    <source>
        <strain evidence="1">Wuqing</strain>
    </source>
</reference>
<protein>
    <submittedName>
        <fullName evidence="1">Uncharacterized protein</fullName>
    </submittedName>
</protein>
<comment type="caution">
    <text evidence="1">The sequence shown here is derived from an EMBL/GenBank/DDBJ whole genome shotgun (WGS) entry which is preliminary data.</text>
</comment>
<dbReference type="EMBL" id="JWZT01001192">
    <property type="protein sequence ID" value="KII72512.1"/>
    <property type="molecule type" value="Genomic_DNA"/>
</dbReference>
<dbReference type="Proteomes" id="UP000031668">
    <property type="component" value="Unassembled WGS sequence"/>
</dbReference>
<evidence type="ECO:0000313" key="1">
    <source>
        <dbReference type="EMBL" id="KII72512.1"/>
    </source>
</evidence>
<sequence length="108" mass="12613">MADGCEVSESQQYELYRQTVLPIFIAHLRCYIKIQDAYSMMADNLDLVNQVDQIKDDLDPKSLETVSNCVYYPPFPIQDLRAPKYRLTPKSAQITLLIYLHRMLIWPS</sequence>
<proteinExistence type="predicted"/>
<evidence type="ECO:0000313" key="2">
    <source>
        <dbReference type="Proteomes" id="UP000031668"/>
    </source>
</evidence>
<accession>A0A0C2NER9</accession>
<dbReference type="AlphaFoldDB" id="A0A0C2NER9"/>
<keyword evidence="2" id="KW-1185">Reference proteome</keyword>
<organism evidence="1 2">
    <name type="scientific">Thelohanellus kitauei</name>
    <name type="common">Myxosporean</name>
    <dbReference type="NCBI Taxonomy" id="669202"/>
    <lineage>
        <taxon>Eukaryota</taxon>
        <taxon>Metazoa</taxon>
        <taxon>Cnidaria</taxon>
        <taxon>Myxozoa</taxon>
        <taxon>Myxosporea</taxon>
        <taxon>Bivalvulida</taxon>
        <taxon>Platysporina</taxon>
        <taxon>Myxobolidae</taxon>
        <taxon>Thelohanellus</taxon>
    </lineage>
</organism>